<sequence>MFHAISNPEQNTGLSSTHNAGTPIESDSSDDDMNPSSNVDLQASPDLPEDLQPLTRSRHKR</sequence>
<accession>A0A4Q6I397</accession>
<evidence type="ECO:0000313" key="2">
    <source>
        <dbReference type="EMBL" id="RZB12302.1"/>
    </source>
</evidence>
<dbReference type="RefSeq" id="WP_129992758.1">
    <property type="nucleotide sequence ID" value="NZ_QOHL01000036.1"/>
</dbReference>
<feature type="compositionally biased region" description="Polar residues" evidence="1">
    <location>
        <begin position="7"/>
        <end position="20"/>
    </location>
</feature>
<evidence type="ECO:0000256" key="1">
    <source>
        <dbReference type="SAM" id="MobiDB-lite"/>
    </source>
</evidence>
<protein>
    <submittedName>
        <fullName evidence="2">Uncharacterized protein</fullName>
    </submittedName>
</protein>
<dbReference type="EMBL" id="QOHL01000036">
    <property type="protein sequence ID" value="RZB12302.1"/>
    <property type="molecule type" value="Genomic_DNA"/>
</dbReference>
<feature type="region of interest" description="Disordered" evidence="1">
    <location>
        <begin position="1"/>
        <end position="61"/>
    </location>
</feature>
<dbReference type="AlphaFoldDB" id="A0A4Q6I397"/>
<name>A0A4Q6I397_9RICK</name>
<dbReference type="Proteomes" id="UP000293377">
    <property type="component" value="Unassembled WGS sequence"/>
</dbReference>
<gene>
    <name evidence="2" type="ORF">DRF75_04865</name>
</gene>
<reference evidence="2 3" key="1">
    <citation type="submission" date="2018-06" db="EMBL/GenBank/DDBJ databases">
        <title>Complete Genome Sequence of Ehrlichia minasensis Isolated From Cattle.</title>
        <authorList>
            <person name="Aguiar D.M."/>
            <person name="Araujo J.P.A.Jr."/>
            <person name="Nakazato L."/>
            <person name="Bard E."/>
            <person name="Cabezas-Cruz A."/>
        </authorList>
    </citation>
    <scope>NUCLEOTIDE SEQUENCE [LARGE SCALE GENOMIC DNA]</scope>
    <source>
        <strain evidence="2 3">B11</strain>
    </source>
</reference>
<proteinExistence type="predicted"/>
<comment type="caution">
    <text evidence="2">The sequence shown here is derived from an EMBL/GenBank/DDBJ whole genome shotgun (WGS) entry which is preliminary data.</text>
</comment>
<keyword evidence="3" id="KW-1185">Reference proteome</keyword>
<evidence type="ECO:0000313" key="3">
    <source>
        <dbReference type="Proteomes" id="UP000293377"/>
    </source>
</evidence>
<organism evidence="2 3">
    <name type="scientific">Ehrlichia minasensis</name>
    <dbReference type="NCBI Taxonomy" id="1242993"/>
    <lineage>
        <taxon>Bacteria</taxon>
        <taxon>Pseudomonadati</taxon>
        <taxon>Pseudomonadota</taxon>
        <taxon>Alphaproteobacteria</taxon>
        <taxon>Rickettsiales</taxon>
        <taxon>Anaplasmataceae</taxon>
        <taxon>Ehrlichia</taxon>
    </lineage>
</organism>